<gene>
    <name evidence="2" type="ORF">OD750_012305</name>
</gene>
<dbReference type="InterPro" id="IPR049368">
    <property type="entry name" value="FkbO_Hyg5-like_N"/>
</dbReference>
<comment type="caution">
    <text evidence="2">The sequence shown here is derived from an EMBL/GenBank/DDBJ whole genome shotgun (WGS) entry which is preliminary data.</text>
</comment>
<dbReference type="Gene3D" id="3.30.1330.40">
    <property type="entry name" value="RutC-like"/>
    <property type="match status" value="1"/>
</dbReference>
<organism evidence="2 3">
    <name type="scientific">Tahibacter soli</name>
    <dbReference type="NCBI Taxonomy" id="2983605"/>
    <lineage>
        <taxon>Bacteria</taxon>
        <taxon>Pseudomonadati</taxon>
        <taxon>Pseudomonadota</taxon>
        <taxon>Gammaproteobacteria</taxon>
        <taxon>Lysobacterales</taxon>
        <taxon>Rhodanobacteraceae</taxon>
        <taxon>Tahibacter</taxon>
    </lineage>
</organism>
<reference evidence="2" key="1">
    <citation type="submission" date="2023-02" db="EMBL/GenBank/DDBJ databases">
        <title>Tahibacter soli sp. nov. isolated from soil.</title>
        <authorList>
            <person name="Baek J.H."/>
            <person name="Lee J.K."/>
            <person name="Choi D.G."/>
            <person name="Jeon C.O."/>
        </authorList>
    </citation>
    <scope>NUCLEOTIDE SEQUENCE</scope>
    <source>
        <strain evidence="2">BL</strain>
    </source>
</reference>
<sequence length="321" mass="34196">MSLPAPISIDYVSADLADLLAEPRVLAVLGFADAPASDDPRYLRVGLVPAASPAPYEVWRAQGVVETGRDGDVRWAADADYCYGAIELAESDYADIADATRAAYSALAAFVAGSRWPHLVRIWNYLADINVGDGDAERYKHFCTGRAAGMGALSGTAFPAASAIGRSDGARVLQVYWLAAREPGRPIENPRQTSAWRYPRQFGPTAPTFARAMRAPGMAPQLYISGTASVVGHASQHDGDVDAQLAETFANLDSLLASATLPHFGAGSVLKVYVRHASDVAAVTANLDRRLPPDARRLVLIGDICRLELLVEIDGLHAAVI</sequence>
<evidence type="ECO:0000313" key="2">
    <source>
        <dbReference type="EMBL" id="MDC8013322.1"/>
    </source>
</evidence>
<accession>A0A9X3YKL2</accession>
<feature type="domain" description="Chorismatase FkbO/Hyg5-like N-terminal" evidence="1">
    <location>
        <begin position="57"/>
        <end position="179"/>
    </location>
</feature>
<name>A0A9X3YKL2_9GAMM</name>
<proteinExistence type="predicted"/>
<keyword evidence="3" id="KW-1185">Reference proteome</keyword>
<dbReference type="Pfam" id="PF21168">
    <property type="entry name" value="FkbO_Hyg5-like_N"/>
    <property type="match status" value="1"/>
</dbReference>
<dbReference type="EMBL" id="JAOVZO020000017">
    <property type="protein sequence ID" value="MDC8013322.1"/>
    <property type="molecule type" value="Genomic_DNA"/>
</dbReference>
<protein>
    <submittedName>
        <fullName evidence="2">Pteridine-dependent deoxygenase</fullName>
    </submittedName>
</protein>
<dbReference type="SUPFAM" id="SSF55298">
    <property type="entry name" value="YjgF-like"/>
    <property type="match status" value="1"/>
</dbReference>
<evidence type="ECO:0000313" key="3">
    <source>
        <dbReference type="Proteomes" id="UP001139971"/>
    </source>
</evidence>
<evidence type="ECO:0000259" key="1">
    <source>
        <dbReference type="Pfam" id="PF21168"/>
    </source>
</evidence>
<dbReference type="RefSeq" id="WP_263545531.1">
    <property type="nucleotide sequence ID" value="NZ_JAOVZO020000017.1"/>
</dbReference>
<dbReference type="AlphaFoldDB" id="A0A9X3YKL2"/>
<dbReference type="Proteomes" id="UP001139971">
    <property type="component" value="Unassembled WGS sequence"/>
</dbReference>
<dbReference type="InterPro" id="IPR035959">
    <property type="entry name" value="RutC-like_sf"/>
</dbReference>